<gene>
    <name evidence="2" type="ORF">HHI36_005186</name>
</gene>
<feature type="coiled-coil region" evidence="1">
    <location>
        <begin position="61"/>
        <end position="141"/>
    </location>
</feature>
<evidence type="ECO:0000313" key="3">
    <source>
        <dbReference type="Proteomes" id="UP001516400"/>
    </source>
</evidence>
<keyword evidence="3" id="KW-1185">Reference proteome</keyword>
<evidence type="ECO:0000313" key="2">
    <source>
        <dbReference type="EMBL" id="KAL3281983.1"/>
    </source>
</evidence>
<dbReference type="EMBL" id="JABFTP020000144">
    <property type="protein sequence ID" value="KAL3281983.1"/>
    <property type="molecule type" value="Genomic_DNA"/>
</dbReference>
<sequence length="258" mass="29956">MLQMLSLLSSETRVLVIASRTRPFCCPECRKNITDIPALIRRFSDLDVLVQNNSSNVSGTMIALEQRILKLEMEKEEVKTSNVNHVGMNSEESEEIMTEILERQKLENNILIANINEPTDTNEKEREVNELEKVRKIFEDSDVETGDYKVLRLSVESIAESVAGVDEWSSPYNLECTLSEFKLLKLADLTRVVNNLNIKHVNELIDIRFIKSFQELKRVLLYLSRRLRELVSPGNFDQTICHWVLRSCWRLLNMNRLD</sequence>
<organism evidence="2 3">
    <name type="scientific">Cryptolaemus montrouzieri</name>
    <dbReference type="NCBI Taxonomy" id="559131"/>
    <lineage>
        <taxon>Eukaryota</taxon>
        <taxon>Metazoa</taxon>
        <taxon>Ecdysozoa</taxon>
        <taxon>Arthropoda</taxon>
        <taxon>Hexapoda</taxon>
        <taxon>Insecta</taxon>
        <taxon>Pterygota</taxon>
        <taxon>Neoptera</taxon>
        <taxon>Endopterygota</taxon>
        <taxon>Coleoptera</taxon>
        <taxon>Polyphaga</taxon>
        <taxon>Cucujiformia</taxon>
        <taxon>Coccinelloidea</taxon>
        <taxon>Coccinellidae</taxon>
        <taxon>Scymninae</taxon>
        <taxon>Scymnini</taxon>
        <taxon>Cryptolaemus</taxon>
    </lineage>
</organism>
<keyword evidence="1" id="KW-0175">Coiled coil</keyword>
<protein>
    <submittedName>
        <fullName evidence="2">Uncharacterized protein</fullName>
    </submittedName>
</protein>
<evidence type="ECO:0000256" key="1">
    <source>
        <dbReference type="SAM" id="Coils"/>
    </source>
</evidence>
<reference evidence="2 3" key="1">
    <citation type="journal article" date="2021" name="BMC Biol.">
        <title>Horizontally acquired antibacterial genes associated with adaptive radiation of ladybird beetles.</title>
        <authorList>
            <person name="Li H.S."/>
            <person name="Tang X.F."/>
            <person name="Huang Y.H."/>
            <person name="Xu Z.Y."/>
            <person name="Chen M.L."/>
            <person name="Du X.Y."/>
            <person name="Qiu B.Y."/>
            <person name="Chen P.T."/>
            <person name="Zhang W."/>
            <person name="Slipinski A."/>
            <person name="Escalona H.E."/>
            <person name="Waterhouse R.M."/>
            <person name="Zwick A."/>
            <person name="Pang H."/>
        </authorList>
    </citation>
    <scope>NUCLEOTIDE SEQUENCE [LARGE SCALE GENOMIC DNA]</scope>
    <source>
        <strain evidence="2">SYSU2018</strain>
    </source>
</reference>
<comment type="caution">
    <text evidence="2">The sequence shown here is derived from an EMBL/GenBank/DDBJ whole genome shotgun (WGS) entry which is preliminary data.</text>
</comment>
<dbReference type="AlphaFoldDB" id="A0ABD2NTH8"/>
<accession>A0ABD2NTH8</accession>
<proteinExistence type="predicted"/>
<dbReference type="Proteomes" id="UP001516400">
    <property type="component" value="Unassembled WGS sequence"/>
</dbReference>
<name>A0ABD2NTH8_9CUCU</name>